<evidence type="ECO:0000313" key="1">
    <source>
        <dbReference type="EMBL" id="KAF5767854.1"/>
    </source>
</evidence>
<accession>A0A9K3E860</accession>
<dbReference type="Proteomes" id="UP000215914">
    <property type="component" value="Unassembled WGS sequence"/>
</dbReference>
<keyword evidence="2" id="KW-1185">Reference proteome</keyword>
<dbReference type="Gramene" id="mRNA:HanXRQr2_Chr14g0629571">
    <property type="protein sequence ID" value="CDS:HanXRQr2_Chr14g0629571.1"/>
    <property type="gene ID" value="HanXRQr2_Chr14g0629571"/>
</dbReference>
<proteinExistence type="predicted"/>
<comment type="caution">
    <text evidence="1">The sequence shown here is derived from an EMBL/GenBank/DDBJ whole genome shotgun (WGS) entry which is preliminary data.</text>
</comment>
<dbReference type="AlphaFoldDB" id="A0A9K3E860"/>
<gene>
    <name evidence="1" type="ORF">HanXRQr2_Chr14g0629571</name>
</gene>
<organism evidence="1 2">
    <name type="scientific">Helianthus annuus</name>
    <name type="common">Common sunflower</name>
    <dbReference type="NCBI Taxonomy" id="4232"/>
    <lineage>
        <taxon>Eukaryota</taxon>
        <taxon>Viridiplantae</taxon>
        <taxon>Streptophyta</taxon>
        <taxon>Embryophyta</taxon>
        <taxon>Tracheophyta</taxon>
        <taxon>Spermatophyta</taxon>
        <taxon>Magnoliopsida</taxon>
        <taxon>eudicotyledons</taxon>
        <taxon>Gunneridae</taxon>
        <taxon>Pentapetalae</taxon>
        <taxon>asterids</taxon>
        <taxon>campanulids</taxon>
        <taxon>Asterales</taxon>
        <taxon>Asteraceae</taxon>
        <taxon>Asteroideae</taxon>
        <taxon>Heliantheae alliance</taxon>
        <taxon>Heliantheae</taxon>
        <taxon>Helianthus</taxon>
    </lineage>
</organism>
<evidence type="ECO:0000313" key="2">
    <source>
        <dbReference type="Proteomes" id="UP000215914"/>
    </source>
</evidence>
<protein>
    <submittedName>
        <fullName evidence="1">Uncharacterized protein</fullName>
    </submittedName>
</protein>
<name>A0A9K3E860_HELAN</name>
<dbReference type="EMBL" id="MNCJ02000329">
    <property type="protein sequence ID" value="KAF5767854.1"/>
    <property type="molecule type" value="Genomic_DNA"/>
</dbReference>
<reference evidence="1" key="2">
    <citation type="submission" date="2020-06" db="EMBL/GenBank/DDBJ databases">
        <title>Helianthus annuus Genome sequencing and assembly Release 2.</title>
        <authorList>
            <person name="Gouzy J."/>
            <person name="Langlade N."/>
            <person name="Munos S."/>
        </authorList>
    </citation>
    <scope>NUCLEOTIDE SEQUENCE</scope>
    <source>
        <tissue evidence="1">Leaves</tissue>
    </source>
</reference>
<reference evidence="1" key="1">
    <citation type="journal article" date="2017" name="Nature">
        <title>The sunflower genome provides insights into oil metabolism, flowering and Asterid evolution.</title>
        <authorList>
            <person name="Badouin H."/>
            <person name="Gouzy J."/>
            <person name="Grassa C.J."/>
            <person name="Murat F."/>
            <person name="Staton S.E."/>
            <person name="Cottret L."/>
            <person name="Lelandais-Briere C."/>
            <person name="Owens G.L."/>
            <person name="Carrere S."/>
            <person name="Mayjonade B."/>
            <person name="Legrand L."/>
            <person name="Gill N."/>
            <person name="Kane N.C."/>
            <person name="Bowers J.E."/>
            <person name="Hubner S."/>
            <person name="Bellec A."/>
            <person name="Berard A."/>
            <person name="Berges H."/>
            <person name="Blanchet N."/>
            <person name="Boniface M.C."/>
            <person name="Brunel D."/>
            <person name="Catrice O."/>
            <person name="Chaidir N."/>
            <person name="Claudel C."/>
            <person name="Donnadieu C."/>
            <person name="Faraut T."/>
            <person name="Fievet G."/>
            <person name="Helmstetter N."/>
            <person name="King M."/>
            <person name="Knapp S.J."/>
            <person name="Lai Z."/>
            <person name="Le Paslier M.C."/>
            <person name="Lippi Y."/>
            <person name="Lorenzon L."/>
            <person name="Mandel J.R."/>
            <person name="Marage G."/>
            <person name="Marchand G."/>
            <person name="Marquand E."/>
            <person name="Bret-Mestries E."/>
            <person name="Morien E."/>
            <person name="Nambeesan S."/>
            <person name="Nguyen T."/>
            <person name="Pegot-Espagnet P."/>
            <person name="Pouilly N."/>
            <person name="Raftis F."/>
            <person name="Sallet E."/>
            <person name="Schiex T."/>
            <person name="Thomas J."/>
            <person name="Vandecasteele C."/>
            <person name="Vares D."/>
            <person name="Vear F."/>
            <person name="Vautrin S."/>
            <person name="Crespi M."/>
            <person name="Mangin B."/>
            <person name="Burke J.M."/>
            <person name="Salse J."/>
            <person name="Munos S."/>
            <person name="Vincourt P."/>
            <person name="Rieseberg L.H."/>
            <person name="Langlade N.B."/>
        </authorList>
    </citation>
    <scope>NUCLEOTIDE SEQUENCE</scope>
    <source>
        <tissue evidence="1">Leaves</tissue>
    </source>
</reference>
<sequence length="69" mass="8286">MFHFFLYQFGQNSNYQFEFQIVLVLYIYSRVKCYFSPCGLFHFASLVQRFHFSHVGPKIFHCCDFSPLG</sequence>